<reference evidence="4 5" key="1">
    <citation type="journal article" date="2015" name="BMC Genomics">
        <title>Genome mining reveals unlocked bioactive potential of marine Gram-negative bacteria.</title>
        <authorList>
            <person name="Machado H."/>
            <person name="Sonnenschein E.C."/>
            <person name="Melchiorsen J."/>
            <person name="Gram L."/>
        </authorList>
    </citation>
    <scope>NUCLEOTIDE SEQUENCE [LARGE SCALE GENOMIC DNA]</scope>
    <source>
        <strain evidence="4 5">S2471</strain>
    </source>
</reference>
<evidence type="ECO:0000259" key="2">
    <source>
        <dbReference type="PROSITE" id="PS50883"/>
    </source>
</evidence>
<keyword evidence="5" id="KW-1185">Reference proteome</keyword>
<proteinExistence type="predicted"/>
<evidence type="ECO:0000313" key="5">
    <source>
        <dbReference type="Proteomes" id="UP000033452"/>
    </source>
</evidence>
<evidence type="ECO:0000313" key="4">
    <source>
        <dbReference type="EMBL" id="KJZ07106.1"/>
    </source>
</evidence>
<dbReference type="InterPro" id="IPR003018">
    <property type="entry name" value="GAF"/>
</dbReference>
<dbReference type="CDD" id="cd01949">
    <property type="entry name" value="GGDEF"/>
    <property type="match status" value="1"/>
</dbReference>
<dbReference type="FunFam" id="3.30.70.270:FF:000001">
    <property type="entry name" value="Diguanylate cyclase domain protein"/>
    <property type="match status" value="1"/>
</dbReference>
<dbReference type="Gene3D" id="3.20.20.450">
    <property type="entry name" value="EAL domain"/>
    <property type="match status" value="1"/>
</dbReference>
<dbReference type="PANTHER" id="PTHR44757:SF2">
    <property type="entry name" value="BIOFILM ARCHITECTURE MAINTENANCE PROTEIN MBAA"/>
    <property type="match status" value="1"/>
</dbReference>
<dbReference type="AlphaFoldDB" id="A0A0F4QHM2"/>
<dbReference type="PANTHER" id="PTHR44757">
    <property type="entry name" value="DIGUANYLATE CYCLASE DGCP"/>
    <property type="match status" value="1"/>
</dbReference>
<dbReference type="OrthoDB" id="9804951at2"/>
<dbReference type="InterPro" id="IPR052155">
    <property type="entry name" value="Biofilm_reg_signaling"/>
</dbReference>
<dbReference type="InterPro" id="IPR043128">
    <property type="entry name" value="Rev_trsase/Diguanyl_cyclase"/>
</dbReference>
<dbReference type="EMBL" id="JXYA01000041">
    <property type="protein sequence ID" value="KJZ07106.1"/>
    <property type="molecule type" value="Genomic_DNA"/>
</dbReference>
<name>A0A0F4QHM2_9GAMM</name>
<dbReference type="InterPro" id="IPR000160">
    <property type="entry name" value="GGDEF_dom"/>
</dbReference>
<dbReference type="RefSeq" id="WP_046006103.1">
    <property type="nucleotide sequence ID" value="NZ_JXYA01000041.1"/>
</dbReference>
<sequence>MEDPSVLVRKLTRKNRRLESLLKKYKQNSHLQHALIQLSEQASTVAELTLLYPAIHSILEQYLPSKSFYVVLQNQFTQGLELSYFVDEKDGISVPLHEANHFSQGITGYVFKNRQTLYLNRQQMEHMSAQGLFKALGTQAEHWVGVPIFREKTIIGVMVSQNYAADEHYSEQQVELLEVMSLYLATAIERVKKRELLESEVKIRTRALMQSNEALNTEIEQRKRALERQQILFKIAELATQFSDIDDVYQQVHQIMRSITFADNLFIALHDKASNWLTFPYSVDEMTQYKPRPFANGYSELVITTERSQLIDTKRAQVLIDNEIVKRPDNYQLQNAATSWLGAPLKTAKGVIGLIACQAYNHEYEYNHEDVELISFVSNQIASVLQTHLANQALKASNLELEHRVAEKTKELRQTNLHLQMQIEERKKIEQQLYHDAHHDPLTTLPNRLLFLTQLEKTLQKYQRYPDNNFAVLFIDLDKFKDINDELGHQAGDQFLIWVSKAFSECIREHDLLARLAGDEFVILLDHLSDRQQAEDVAKRLIRVMQQPFCMKGVCMQSGASIGITYSNKDYKNTDEIIRDADAAMYYAKNAGRGRYEFYHPLLSAASTQSKQTEYHHLSALPVHFRSTEIVNMANHGQQIVMLEAFGEHPVLGSTSFDILKKFAAAKDEQLKIEMQLLGQALEQATTLGKAQTADVLFACSCAILESTTFGELKQLLSQRASNLCLLFDESEIRYASSMQLENLKELCSLGIAVGLNDFAKDRCDLALLSHIEFKYLLLSSTFSKRVLQQNSYDVQLQGILAVTALKSIQVIAKGPAILNFRSLLERHGLSLFFGKQQSLSGASQSDPATAHESLPL</sequence>
<dbReference type="SMART" id="SM00065">
    <property type="entry name" value="GAF"/>
    <property type="match status" value="2"/>
</dbReference>
<dbReference type="SMART" id="SM00267">
    <property type="entry name" value="GGDEF"/>
    <property type="match status" value="1"/>
</dbReference>
<dbReference type="Pfam" id="PF00563">
    <property type="entry name" value="EAL"/>
    <property type="match status" value="1"/>
</dbReference>
<dbReference type="InterPro" id="IPR035919">
    <property type="entry name" value="EAL_sf"/>
</dbReference>
<dbReference type="SUPFAM" id="SSF55781">
    <property type="entry name" value="GAF domain-like"/>
    <property type="match status" value="2"/>
</dbReference>
<dbReference type="SUPFAM" id="SSF55073">
    <property type="entry name" value="Nucleotide cyclase"/>
    <property type="match status" value="1"/>
</dbReference>
<dbReference type="GO" id="GO:0003824">
    <property type="term" value="F:catalytic activity"/>
    <property type="evidence" value="ECO:0007669"/>
    <property type="project" value="UniProtKB-ARBA"/>
</dbReference>
<dbReference type="PROSITE" id="PS50883">
    <property type="entry name" value="EAL"/>
    <property type="match status" value="1"/>
</dbReference>
<dbReference type="PROSITE" id="PS50887">
    <property type="entry name" value="GGDEF"/>
    <property type="match status" value="1"/>
</dbReference>
<dbReference type="PATRIC" id="fig|43658.5.peg.3512"/>
<dbReference type="InterPro" id="IPR029787">
    <property type="entry name" value="Nucleotide_cyclase"/>
</dbReference>
<evidence type="ECO:0000259" key="3">
    <source>
        <dbReference type="PROSITE" id="PS50887"/>
    </source>
</evidence>
<dbReference type="Gene3D" id="3.30.450.40">
    <property type="match status" value="2"/>
</dbReference>
<dbReference type="Pfam" id="PF00990">
    <property type="entry name" value="GGDEF"/>
    <property type="match status" value="1"/>
</dbReference>
<accession>A0A0F4QHM2</accession>
<protein>
    <submittedName>
        <fullName evidence="4">Diguanylate cyclase</fullName>
    </submittedName>
</protein>
<comment type="cofactor">
    <cofactor evidence="1">
        <name>Mg(2+)</name>
        <dbReference type="ChEBI" id="CHEBI:18420"/>
    </cofactor>
</comment>
<dbReference type="SMART" id="SM00052">
    <property type="entry name" value="EAL"/>
    <property type="match status" value="1"/>
</dbReference>
<gene>
    <name evidence="4" type="ORF">TW77_16615</name>
</gene>
<dbReference type="SUPFAM" id="SSF141868">
    <property type="entry name" value="EAL domain-like"/>
    <property type="match status" value="1"/>
</dbReference>
<feature type="domain" description="EAL" evidence="2">
    <location>
        <begin position="607"/>
        <end position="857"/>
    </location>
</feature>
<dbReference type="InterPro" id="IPR029016">
    <property type="entry name" value="GAF-like_dom_sf"/>
</dbReference>
<feature type="domain" description="GGDEF" evidence="3">
    <location>
        <begin position="468"/>
        <end position="601"/>
    </location>
</feature>
<dbReference type="Proteomes" id="UP000033452">
    <property type="component" value="Unassembled WGS sequence"/>
</dbReference>
<evidence type="ECO:0000256" key="1">
    <source>
        <dbReference type="ARBA" id="ARBA00001946"/>
    </source>
</evidence>
<dbReference type="NCBIfam" id="TIGR00254">
    <property type="entry name" value="GGDEF"/>
    <property type="match status" value="1"/>
</dbReference>
<dbReference type="Pfam" id="PF13185">
    <property type="entry name" value="GAF_2"/>
    <property type="match status" value="2"/>
</dbReference>
<organism evidence="4 5">
    <name type="scientific">Pseudoalteromonas rubra</name>
    <dbReference type="NCBI Taxonomy" id="43658"/>
    <lineage>
        <taxon>Bacteria</taxon>
        <taxon>Pseudomonadati</taxon>
        <taxon>Pseudomonadota</taxon>
        <taxon>Gammaproteobacteria</taxon>
        <taxon>Alteromonadales</taxon>
        <taxon>Pseudoalteromonadaceae</taxon>
        <taxon>Pseudoalteromonas</taxon>
    </lineage>
</organism>
<comment type="caution">
    <text evidence="4">The sequence shown here is derived from an EMBL/GenBank/DDBJ whole genome shotgun (WGS) entry which is preliminary data.</text>
</comment>
<dbReference type="Gene3D" id="3.30.70.270">
    <property type="match status" value="1"/>
</dbReference>
<dbReference type="InterPro" id="IPR001633">
    <property type="entry name" value="EAL_dom"/>
</dbReference>